<dbReference type="EMBL" id="AY449459">
    <property type="protein sequence ID" value="AAS21374.1"/>
    <property type="molecule type" value="Genomic_DNA"/>
</dbReference>
<sequence length="331" mass="37579">MTVNYYEEEVLLNENGVSTMVEIKNQGYPDSLKSNSVAKIFVYVFAKSNLSTSSKNFILKLEESSESSNLDAVFEGNRAYFEKEGVTLSAGMVFGSVLYPEENIEIKPALTEDLNQEAPITKPRSKFEEKSSKIISSSLNPAKENVSPPKKVTACTSRRTFDGSMPVTSAIKSTKKEEFIPEFKLRAGSLRSTASTARSSEKENFLAPRQRSASELKMSFRSAVLSPNRFENRKKVFDNPSESSRKRFANRERVVPKIEPPQFSHNKMEMIKNRFEGKTAIKKSLIILIISEKAGGGKDSNQFEMSLMEEDREEQKRRHQQNMMKFQKIFQ</sequence>
<gene>
    <name evidence="1" type="ORF">003-15</name>
</gene>
<accession>Q675Z1</accession>
<name>Q675Z1_OIKDI</name>
<organism evidence="1">
    <name type="scientific">Oikopleura dioica</name>
    <name type="common">Tunicate</name>
    <dbReference type="NCBI Taxonomy" id="34765"/>
    <lineage>
        <taxon>Eukaryota</taxon>
        <taxon>Metazoa</taxon>
        <taxon>Chordata</taxon>
        <taxon>Tunicata</taxon>
        <taxon>Appendicularia</taxon>
        <taxon>Copelata</taxon>
        <taxon>Oikopleuridae</taxon>
        <taxon>Oikopleura</taxon>
    </lineage>
</organism>
<protein>
    <submittedName>
        <fullName evidence="1">Uncharacterized protein</fullName>
    </submittedName>
</protein>
<reference evidence="1" key="2">
    <citation type="journal article" date="2005" name="Curr. Biol.">
        <title>Remodelling of the homeobox gene complement in the tunicate Oikopleura dioica.</title>
        <authorList>
            <person name="Edvardsen R.B."/>
            <person name="Seo H.C."/>
            <person name="Jensen M.F."/>
            <person name="Mialon A."/>
            <person name="Mikhaleva J."/>
            <person name="Bjordal M."/>
            <person name="Cartry J."/>
            <person name="Reinhardt R."/>
            <person name="Weissenbach J."/>
            <person name="Wincker P."/>
            <person name="Chourrout D."/>
        </authorList>
    </citation>
    <scope>NUCLEOTIDE SEQUENCE</scope>
</reference>
<proteinExistence type="predicted"/>
<reference evidence="1" key="1">
    <citation type="journal article" date="2004" name="Nature">
        <title>Hox cluster disintegration with persistent anteroposterior order of expression in Oikopleura dioica.</title>
        <authorList>
            <person name="Seo H.C."/>
            <person name="Edvardsen R.B."/>
            <person name="Maeland A.D."/>
            <person name="Bjordal M."/>
            <person name="Jensen M.F."/>
            <person name="Hansen A."/>
            <person name="Flaat M."/>
            <person name="Weissenbach J."/>
            <person name="Lehrach H."/>
            <person name="Wincker P."/>
            <person name="Reinhardt R."/>
            <person name="Chourrout D."/>
        </authorList>
    </citation>
    <scope>NUCLEOTIDE SEQUENCE</scope>
</reference>
<dbReference type="AlphaFoldDB" id="Q675Z1"/>
<evidence type="ECO:0000313" key="1">
    <source>
        <dbReference type="EMBL" id="AAS21374.1"/>
    </source>
</evidence>